<evidence type="ECO:0000313" key="3">
    <source>
        <dbReference type="Proteomes" id="UP001305414"/>
    </source>
</evidence>
<dbReference type="EMBL" id="JAWHQM010000042">
    <property type="protein sequence ID" value="KAK5634477.1"/>
    <property type="molecule type" value="Genomic_DNA"/>
</dbReference>
<keyword evidence="3" id="KW-1185">Reference proteome</keyword>
<evidence type="ECO:0000256" key="1">
    <source>
        <dbReference type="SAM" id="MobiDB-lite"/>
    </source>
</evidence>
<dbReference type="PANTHER" id="PTHR37015">
    <property type="entry name" value="REVERSE TRANSCRIPTASE DOMAIN-CONTAINING PROTEIN"/>
    <property type="match status" value="1"/>
</dbReference>
<dbReference type="Proteomes" id="UP001305414">
    <property type="component" value="Unassembled WGS sequence"/>
</dbReference>
<proteinExistence type="predicted"/>
<comment type="caution">
    <text evidence="2">The sequence shown here is derived from an EMBL/GenBank/DDBJ whole genome shotgun (WGS) entry which is preliminary data.</text>
</comment>
<accession>A0AAN7Z9E0</accession>
<dbReference type="AlphaFoldDB" id="A0AAN7Z9E0"/>
<protein>
    <submittedName>
        <fullName evidence="2">Uncharacterized protein</fullName>
    </submittedName>
</protein>
<name>A0AAN7Z9E0_9PEZI</name>
<reference evidence="2 3" key="1">
    <citation type="submission" date="2023-10" db="EMBL/GenBank/DDBJ databases">
        <title>Draft genome sequence of Xylaria bambusicola isolate GMP-LS, the root and basal stem rot pathogen of sugarcane in Indonesia.</title>
        <authorList>
            <person name="Selvaraj P."/>
            <person name="Muralishankar V."/>
            <person name="Muruganantham S."/>
            <person name="Sp S."/>
            <person name="Haryani S."/>
            <person name="Lau K.J.X."/>
            <person name="Naqvi N.I."/>
        </authorList>
    </citation>
    <scope>NUCLEOTIDE SEQUENCE [LARGE SCALE GENOMIC DNA]</scope>
    <source>
        <strain evidence="2">GMP-LS</strain>
    </source>
</reference>
<gene>
    <name evidence="2" type="ORF">RRF57_010190</name>
</gene>
<feature type="region of interest" description="Disordered" evidence="1">
    <location>
        <begin position="435"/>
        <end position="477"/>
    </location>
</feature>
<sequence length="980" mass="111501">MPTNSGSVFSETLQEITNTKLEELSKRRSQFESTKASILSRLGDEKDPLKRLSLLSQGVKDSYAIKTTKTGEIIAGESKNAELELELKNLDNFMAQSKYDPSITPQLMRVWEESLLRYLDTQSSKFEYASLYAQLVTEWLSTEKAASGAGEEDVKMVEGFEDVGDSMKKEARRTWEKVVFEPAEVDGGALRTYLLHLFGLRDEEKPAKAKALEQLRRKLTEFEMAMAAPKQFDSTTLTWAIKGLLASDLLTDERREVLRDFLSNPTILAEVADVLNMRLAALSTWSWGDSVALEQQRKITGVYNVLMHEDVLQAVFLHYIGVKWSVFLKGAFRQFRKYDGAWKSSRKTIPQLDQERREYYIGVDSMHRHASVHSARDQLYRKHYFMAGLMGHAAQQNTSLEGEEEANYAPEMMVVQQSKKKQVFYPMASMAARAAPPPAPAARRAPAGLFGSSFQRQPKEQEDSDSETEERRPMEDKQRLIRLLSAEIAIGTKLYGEVTTFHSVFESWNSLLPHETILTVMSLLGVSETWIAFFNKFLRAPLKFLDDSPDTAPRTRRRGTPASHTLSEIFGESVLFCLDFAVNQATQGHNLHRMNEDFWFWSRDHDVAKTAWTAVSDFVNATRTYINFKKSGTVRISRDPSVSLDIDKSLPVGDIRWGFLKLSTKTGKFEIDQTMVDKHIVDLRRQLADKRKSVISFIQTWNTFAATFFTSNFGQPANCFGREHVDQILATHQRIQREVFSSSSPSPSPLLLGEVQPKGPITGVVEYLKHLLHTRFGVSDIPDAYLFFPIELGGLDLRSPFVSILPVREAVLADPNSLLDVFLEAERDDYSRRKLAFERGDRYMFAHRPKGAWEPSDPREREVFMPFEEYVRHREDLNYDFQDNLTSVFKKLLEVPSEEGGVRAASAALRDGIEALADSSQNLKGITGDWETMEPYWRWVAQLYGPEAIKCFGGLNIVEPGLLPMGMVSIFRDKRVKWQG</sequence>
<dbReference type="PANTHER" id="PTHR37015:SF2">
    <property type="entry name" value="REVERSE TRANSCRIPTASE DOMAIN-CONTAINING PROTEIN"/>
    <property type="match status" value="1"/>
</dbReference>
<organism evidence="2 3">
    <name type="scientific">Xylaria bambusicola</name>
    <dbReference type="NCBI Taxonomy" id="326684"/>
    <lineage>
        <taxon>Eukaryota</taxon>
        <taxon>Fungi</taxon>
        <taxon>Dikarya</taxon>
        <taxon>Ascomycota</taxon>
        <taxon>Pezizomycotina</taxon>
        <taxon>Sordariomycetes</taxon>
        <taxon>Xylariomycetidae</taxon>
        <taxon>Xylariales</taxon>
        <taxon>Xylariaceae</taxon>
        <taxon>Xylaria</taxon>
    </lineage>
</organism>
<evidence type="ECO:0000313" key="2">
    <source>
        <dbReference type="EMBL" id="KAK5634477.1"/>
    </source>
</evidence>